<feature type="transmembrane region" description="Helical" evidence="1">
    <location>
        <begin position="55"/>
        <end position="72"/>
    </location>
</feature>
<feature type="transmembrane region" description="Helical" evidence="1">
    <location>
        <begin position="179"/>
        <end position="196"/>
    </location>
</feature>
<keyword evidence="4" id="KW-1185">Reference proteome</keyword>
<dbReference type="Proteomes" id="UP001295684">
    <property type="component" value="Unassembled WGS sequence"/>
</dbReference>
<feature type="transmembrane region" description="Helical" evidence="1">
    <location>
        <begin position="153"/>
        <end position="172"/>
    </location>
</feature>
<evidence type="ECO:0000259" key="2">
    <source>
        <dbReference type="Pfam" id="PF00892"/>
    </source>
</evidence>
<name>A0AAD1XI11_EUPCR</name>
<keyword evidence="1" id="KW-0472">Membrane</keyword>
<gene>
    <name evidence="3" type="ORF">ECRASSUSDP1_LOCUS14444</name>
</gene>
<dbReference type="EMBL" id="CAMPGE010014433">
    <property type="protein sequence ID" value="CAI2373106.1"/>
    <property type="molecule type" value="Genomic_DNA"/>
</dbReference>
<sequence>MGTSDSLPGRKILLLENGAGKSFAKRSSFVLEDSKDIEGCTVKVNKPEVDDAKRNYIIGFSIMFTGVLILTLKHTLIRLMSFHSPYLSVYDIIVFRGGVMAIFNFFFSLGVKSYKQIPSLPKGAFFFIFLRSVLGVINYSSESYTVARLPLSKSILMFSCSAITCAILAWIFLRERLSLPYILCLVGGTVGVYILSLGKEDTHKTGGISAYFAAVLAIWASGASIVASRQLNLYKVHFSVFGAAFGTHFVVATVVCFLLFDDVLHFQMYTNYDIFMLMLHAVTGTAFMIMYYVATQYMQATYVGPLKNLEIIFTIFIDIFLFNYSFTGEDIIGMSILATCIAILLILKFI</sequence>
<evidence type="ECO:0000313" key="3">
    <source>
        <dbReference type="EMBL" id="CAI2373106.1"/>
    </source>
</evidence>
<dbReference type="InterPro" id="IPR000620">
    <property type="entry name" value="EamA_dom"/>
</dbReference>
<keyword evidence="1" id="KW-0812">Transmembrane</keyword>
<feature type="transmembrane region" description="Helical" evidence="1">
    <location>
        <begin position="306"/>
        <end position="325"/>
    </location>
</feature>
<feature type="transmembrane region" description="Helical" evidence="1">
    <location>
        <begin position="272"/>
        <end position="294"/>
    </location>
</feature>
<feature type="transmembrane region" description="Helical" evidence="1">
    <location>
        <begin position="123"/>
        <end position="141"/>
    </location>
</feature>
<proteinExistence type="predicted"/>
<accession>A0AAD1XI11</accession>
<comment type="caution">
    <text evidence="3">The sequence shown here is derived from an EMBL/GenBank/DDBJ whole genome shotgun (WGS) entry which is preliminary data.</text>
</comment>
<dbReference type="GO" id="GO:0016020">
    <property type="term" value="C:membrane"/>
    <property type="evidence" value="ECO:0007669"/>
    <property type="project" value="InterPro"/>
</dbReference>
<feature type="domain" description="EamA" evidence="2">
    <location>
        <begin position="64"/>
        <end position="196"/>
    </location>
</feature>
<feature type="domain" description="EamA" evidence="2">
    <location>
        <begin position="209"/>
        <end position="344"/>
    </location>
</feature>
<dbReference type="PANTHER" id="PTHR22911">
    <property type="entry name" value="ACYL-MALONYL CONDENSING ENZYME-RELATED"/>
    <property type="match status" value="1"/>
</dbReference>
<reference evidence="3" key="1">
    <citation type="submission" date="2023-07" db="EMBL/GenBank/DDBJ databases">
        <authorList>
            <consortium name="AG Swart"/>
            <person name="Singh M."/>
            <person name="Singh A."/>
            <person name="Seah K."/>
            <person name="Emmerich C."/>
        </authorList>
    </citation>
    <scope>NUCLEOTIDE SEQUENCE</scope>
    <source>
        <strain evidence="3">DP1</strain>
    </source>
</reference>
<dbReference type="PANTHER" id="PTHR22911:SF79">
    <property type="entry name" value="MOBA-LIKE NTP TRANSFERASE DOMAIN-CONTAINING PROTEIN"/>
    <property type="match status" value="1"/>
</dbReference>
<feature type="transmembrane region" description="Helical" evidence="1">
    <location>
        <begin position="331"/>
        <end position="349"/>
    </location>
</feature>
<dbReference type="InterPro" id="IPR037185">
    <property type="entry name" value="EmrE-like"/>
</dbReference>
<protein>
    <recommendedName>
        <fullName evidence="2">EamA domain-containing protein</fullName>
    </recommendedName>
</protein>
<organism evidence="3 4">
    <name type="scientific">Euplotes crassus</name>
    <dbReference type="NCBI Taxonomy" id="5936"/>
    <lineage>
        <taxon>Eukaryota</taxon>
        <taxon>Sar</taxon>
        <taxon>Alveolata</taxon>
        <taxon>Ciliophora</taxon>
        <taxon>Intramacronucleata</taxon>
        <taxon>Spirotrichea</taxon>
        <taxon>Hypotrichia</taxon>
        <taxon>Euplotida</taxon>
        <taxon>Euplotidae</taxon>
        <taxon>Moneuplotes</taxon>
    </lineage>
</organism>
<dbReference type="Pfam" id="PF00892">
    <property type="entry name" value="EamA"/>
    <property type="match status" value="2"/>
</dbReference>
<feature type="transmembrane region" description="Helical" evidence="1">
    <location>
        <begin position="238"/>
        <end position="260"/>
    </location>
</feature>
<feature type="transmembrane region" description="Helical" evidence="1">
    <location>
        <begin position="92"/>
        <end position="111"/>
    </location>
</feature>
<feature type="transmembrane region" description="Helical" evidence="1">
    <location>
        <begin position="208"/>
        <end position="226"/>
    </location>
</feature>
<evidence type="ECO:0000256" key="1">
    <source>
        <dbReference type="SAM" id="Phobius"/>
    </source>
</evidence>
<keyword evidence="1" id="KW-1133">Transmembrane helix</keyword>
<dbReference type="AlphaFoldDB" id="A0AAD1XI11"/>
<evidence type="ECO:0000313" key="4">
    <source>
        <dbReference type="Proteomes" id="UP001295684"/>
    </source>
</evidence>
<dbReference type="SUPFAM" id="SSF103481">
    <property type="entry name" value="Multidrug resistance efflux transporter EmrE"/>
    <property type="match status" value="2"/>
</dbReference>